<dbReference type="EMBL" id="VSRR010070576">
    <property type="protein sequence ID" value="MPC86138.1"/>
    <property type="molecule type" value="Genomic_DNA"/>
</dbReference>
<evidence type="ECO:0000313" key="1">
    <source>
        <dbReference type="EMBL" id="MPC86138.1"/>
    </source>
</evidence>
<organism evidence="1 2">
    <name type="scientific">Portunus trituberculatus</name>
    <name type="common">Swimming crab</name>
    <name type="synonym">Neptunus trituberculatus</name>
    <dbReference type="NCBI Taxonomy" id="210409"/>
    <lineage>
        <taxon>Eukaryota</taxon>
        <taxon>Metazoa</taxon>
        <taxon>Ecdysozoa</taxon>
        <taxon>Arthropoda</taxon>
        <taxon>Crustacea</taxon>
        <taxon>Multicrustacea</taxon>
        <taxon>Malacostraca</taxon>
        <taxon>Eumalacostraca</taxon>
        <taxon>Eucarida</taxon>
        <taxon>Decapoda</taxon>
        <taxon>Pleocyemata</taxon>
        <taxon>Brachyura</taxon>
        <taxon>Eubrachyura</taxon>
        <taxon>Portunoidea</taxon>
        <taxon>Portunidae</taxon>
        <taxon>Portuninae</taxon>
        <taxon>Portunus</taxon>
    </lineage>
</organism>
<accession>A0A5B7IZR3</accession>
<comment type="caution">
    <text evidence="1">The sequence shown here is derived from an EMBL/GenBank/DDBJ whole genome shotgun (WGS) entry which is preliminary data.</text>
</comment>
<reference evidence="1 2" key="1">
    <citation type="submission" date="2019-05" db="EMBL/GenBank/DDBJ databases">
        <title>Another draft genome of Portunus trituberculatus and its Hox gene families provides insights of decapod evolution.</title>
        <authorList>
            <person name="Jeong J.-H."/>
            <person name="Song I."/>
            <person name="Kim S."/>
            <person name="Choi T."/>
            <person name="Kim D."/>
            <person name="Ryu S."/>
            <person name="Kim W."/>
        </authorList>
    </citation>
    <scope>NUCLEOTIDE SEQUENCE [LARGE SCALE GENOMIC DNA]</scope>
    <source>
        <tissue evidence="1">Muscle</tissue>
    </source>
</reference>
<evidence type="ECO:0000313" key="2">
    <source>
        <dbReference type="Proteomes" id="UP000324222"/>
    </source>
</evidence>
<name>A0A5B7IZR3_PORTR</name>
<keyword evidence="2" id="KW-1185">Reference proteome</keyword>
<proteinExistence type="predicted"/>
<protein>
    <submittedName>
        <fullName evidence="1">Uncharacterized protein</fullName>
    </submittedName>
</protein>
<sequence length="13" mass="1415">MQTTAAISHLTKI</sequence>
<gene>
    <name evidence="1" type="ORF">E2C01_080954</name>
</gene>
<dbReference type="Proteomes" id="UP000324222">
    <property type="component" value="Unassembled WGS sequence"/>
</dbReference>